<evidence type="ECO:0000256" key="7">
    <source>
        <dbReference type="ARBA" id="ARBA00023239"/>
    </source>
</evidence>
<evidence type="ECO:0000256" key="8">
    <source>
        <dbReference type="ARBA" id="ARBA00025299"/>
    </source>
</evidence>
<dbReference type="InterPro" id="IPR017926">
    <property type="entry name" value="GATASE"/>
</dbReference>
<dbReference type="NCBIfam" id="TIGR01855">
    <property type="entry name" value="IMP_synth_hisH"/>
    <property type="match status" value="1"/>
</dbReference>
<accession>A0A3M9LWR2</accession>
<dbReference type="EC" id="4.3.2.10" evidence="11"/>
<dbReference type="UniPathway" id="UPA00031">
    <property type="reaction ID" value="UER00010"/>
</dbReference>
<feature type="active site" evidence="11 12">
    <location>
        <position position="193"/>
    </location>
</feature>
<evidence type="ECO:0000256" key="4">
    <source>
        <dbReference type="ARBA" id="ARBA00022801"/>
    </source>
</evidence>
<evidence type="ECO:0000256" key="9">
    <source>
        <dbReference type="ARBA" id="ARBA00047838"/>
    </source>
</evidence>
<evidence type="ECO:0000313" key="14">
    <source>
        <dbReference type="EMBL" id="RNI17734.1"/>
    </source>
</evidence>
<dbReference type="InterPro" id="IPR010139">
    <property type="entry name" value="Imidazole-glycPsynth_HisH"/>
</dbReference>
<dbReference type="Pfam" id="PF00117">
    <property type="entry name" value="GATase"/>
    <property type="match status" value="1"/>
</dbReference>
<comment type="caution">
    <text evidence="14">The sequence shown here is derived from an EMBL/GenBank/DDBJ whole genome shotgun (WGS) entry which is preliminary data.</text>
</comment>
<evidence type="ECO:0000256" key="12">
    <source>
        <dbReference type="PIRSR" id="PIRSR000495-1"/>
    </source>
</evidence>
<comment type="pathway">
    <text evidence="1 11">Amino-acid biosynthesis; L-histidine biosynthesis; L-histidine from 5-phospho-alpha-D-ribose 1-diphosphate: step 5/9.</text>
</comment>
<keyword evidence="15" id="KW-1185">Reference proteome</keyword>
<dbReference type="HAMAP" id="MF_00278">
    <property type="entry name" value="HisH"/>
    <property type="match status" value="1"/>
</dbReference>
<comment type="catalytic activity">
    <reaction evidence="9 11">
        <text>5-[(5-phospho-1-deoxy-D-ribulos-1-ylimino)methylamino]-1-(5-phospho-beta-D-ribosyl)imidazole-4-carboxamide + L-glutamine = D-erythro-1-(imidazol-4-yl)glycerol 3-phosphate + 5-amino-1-(5-phospho-beta-D-ribosyl)imidazole-4-carboxamide + L-glutamate + H(+)</text>
        <dbReference type="Rhea" id="RHEA:24793"/>
        <dbReference type="ChEBI" id="CHEBI:15378"/>
        <dbReference type="ChEBI" id="CHEBI:29985"/>
        <dbReference type="ChEBI" id="CHEBI:58278"/>
        <dbReference type="ChEBI" id="CHEBI:58359"/>
        <dbReference type="ChEBI" id="CHEBI:58475"/>
        <dbReference type="ChEBI" id="CHEBI:58525"/>
        <dbReference type="EC" id="4.3.2.10"/>
    </reaction>
</comment>
<feature type="domain" description="Glutamine amidotransferase" evidence="13">
    <location>
        <begin position="6"/>
        <end position="207"/>
    </location>
</feature>
<keyword evidence="6 11" id="KW-0368">Histidine biosynthesis</keyword>
<dbReference type="PANTHER" id="PTHR42701:SF1">
    <property type="entry name" value="IMIDAZOLE GLYCEROL PHOSPHATE SYNTHASE SUBUNIT HISH"/>
    <property type="match status" value="1"/>
</dbReference>
<dbReference type="PANTHER" id="PTHR42701">
    <property type="entry name" value="IMIDAZOLE GLYCEROL PHOSPHATE SYNTHASE SUBUNIT HISH"/>
    <property type="match status" value="1"/>
</dbReference>
<dbReference type="GO" id="GO:0000105">
    <property type="term" value="P:L-histidine biosynthetic process"/>
    <property type="evidence" value="ECO:0007669"/>
    <property type="project" value="UniProtKB-UniRule"/>
</dbReference>
<evidence type="ECO:0000256" key="10">
    <source>
        <dbReference type="ARBA" id="ARBA00049534"/>
    </source>
</evidence>
<evidence type="ECO:0000259" key="13">
    <source>
        <dbReference type="Pfam" id="PF00117"/>
    </source>
</evidence>
<evidence type="ECO:0000256" key="6">
    <source>
        <dbReference type="ARBA" id="ARBA00023102"/>
    </source>
</evidence>
<evidence type="ECO:0000256" key="3">
    <source>
        <dbReference type="ARBA" id="ARBA00022605"/>
    </source>
</evidence>
<dbReference type="RefSeq" id="WP_123273099.1">
    <property type="nucleotide sequence ID" value="NZ_RJJQ01000029.1"/>
</dbReference>
<dbReference type="EC" id="3.5.1.2" evidence="11"/>
<keyword evidence="4 11" id="KW-0378">Hydrolase</keyword>
<reference evidence="14 15" key="1">
    <citation type="submission" date="2018-11" db="EMBL/GenBank/DDBJ databases">
        <title>Draft genome of Simplicispira Flexivirga sp. BO-16.</title>
        <authorList>
            <person name="Im W.T."/>
        </authorList>
    </citation>
    <scope>NUCLEOTIDE SEQUENCE [LARGE SCALE GENOMIC DNA]</scope>
    <source>
        <strain evidence="14 15">BO-16</strain>
    </source>
</reference>
<evidence type="ECO:0000256" key="5">
    <source>
        <dbReference type="ARBA" id="ARBA00022962"/>
    </source>
</evidence>
<evidence type="ECO:0000256" key="11">
    <source>
        <dbReference type="HAMAP-Rule" id="MF_00278"/>
    </source>
</evidence>
<dbReference type="CDD" id="cd01748">
    <property type="entry name" value="GATase1_IGP_Synthase"/>
    <property type="match status" value="1"/>
</dbReference>
<sequence>MSLKVVVFDYGSGNVRSVVRMLQRVGAEVTLTADRQAVLDADGLYVPGVGAFHACMAGLRDAGGPQLVAERLRLARPVLGVCVGFQVLFDGSTEPTSIQPPPTGLGFFAGIVERLAAPVVPHMGWSPVAAATGSRLLAGIEQERFYFVHSYAARQLLASRVVGEPLVTTSNHGEDFVAAVEDGPLAGTQFHPEKSGDAGAHLIENWLATL</sequence>
<keyword evidence="5 11" id="KW-0315">Glutamine amidotransferase</keyword>
<feature type="active site" description="Nucleophile" evidence="11 12">
    <location>
        <position position="82"/>
    </location>
</feature>
<keyword evidence="7 11" id="KW-0456">Lyase</keyword>
<dbReference type="GO" id="GO:0004359">
    <property type="term" value="F:glutaminase activity"/>
    <property type="evidence" value="ECO:0007669"/>
    <property type="project" value="UniProtKB-EC"/>
</dbReference>
<comment type="subunit">
    <text evidence="2 11">Heterodimer of HisH and HisF.</text>
</comment>
<comment type="subcellular location">
    <subcellularLocation>
        <location evidence="11">Cytoplasm</location>
    </subcellularLocation>
</comment>
<evidence type="ECO:0000313" key="15">
    <source>
        <dbReference type="Proteomes" id="UP000271678"/>
    </source>
</evidence>
<organism evidence="14 15">
    <name type="scientific">Flexivirga caeni</name>
    <dbReference type="NCBI Taxonomy" id="2294115"/>
    <lineage>
        <taxon>Bacteria</taxon>
        <taxon>Bacillati</taxon>
        <taxon>Actinomycetota</taxon>
        <taxon>Actinomycetes</taxon>
        <taxon>Micrococcales</taxon>
        <taxon>Dermacoccaceae</taxon>
        <taxon>Flexivirga</taxon>
    </lineage>
</organism>
<dbReference type="OrthoDB" id="9807137at2"/>
<dbReference type="PROSITE" id="PS51273">
    <property type="entry name" value="GATASE_TYPE_1"/>
    <property type="match status" value="1"/>
</dbReference>
<keyword evidence="11" id="KW-0963">Cytoplasm</keyword>
<comment type="catalytic activity">
    <reaction evidence="10 11">
        <text>L-glutamine + H2O = L-glutamate + NH4(+)</text>
        <dbReference type="Rhea" id="RHEA:15889"/>
        <dbReference type="ChEBI" id="CHEBI:15377"/>
        <dbReference type="ChEBI" id="CHEBI:28938"/>
        <dbReference type="ChEBI" id="CHEBI:29985"/>
        <dbReference type="ChEBI" id="CHEBI:58359"/>
        <dbReference type="EC" id="3.5.1.2"/>
    </reaction>
</comment>
<feature type="active site" evidence="11 12">
    <location>
        <position position="191"/>
    </location>
</feature>
<evidence type="ECO:0000256" key="2">
    <source>
        <dbReference type="ARBA" id="ARBA00011152"/>
    </source>
</evidence>
<dbReference type="EMBL" id="RJJQ01000029">
    <property type="protein sequence ID" value="RNI17734.1"/>
    <property type="molecule type" value="Genomic_DNA"/>
</dbReference>
<dbReference type="SUPFAM" id="SSF52317">
    <property type="entry name" value="Class I glutamine amidotransferase-like"/>
    <property type="match status" value="1"/>
</dbReference>
<proteinExistence type="inferred from homology"/>
<dbReference type="AlphaFoldDB" id="A0A3M9LWR2"/>
<dbReference type="PIRSF" id="PIRSF000495">
    <property type="entry name" value="Amidotransf_hisH"/>
    <property type="match status" value="1"/>
</dbReference>
<dbReference type="InterPro" id="IPR029062">
    <property type="entry name" value="Class_I_gatase-like"/>
</dbReference>
<dbReference type="Gene3D" id="3.40.50.880">
    <property type="match status" value="1"/>
</dbReference>
<dbReference type="GO" id="GO:0016829">
    <property type="term" value="F:lyase activity"/>
    <property type="evidence" value="ECO:0007669"/>
    <property type="project" value="UniProtKB-KW"/>
</dbReference>
<comment type="function">
    <text evidence="8 11">IGPS catalyzes the conversion of PRFAR and glutamine to IGP, AICAR and glutamate. The HisH subunit catalyzes the hydrolysis of glutamine to glutamate and ammonia as part of the synthesis of IGP and AICAR. The resulting ammonia molecule is channeled to the active site of HisF.</text>
</comment>
<name>A0A3M9LWR2_9MICO</name>
<gene>
    <name evidence="11 14" type="primary">hisH</name>
    <name evidence="14" type="ORF">EFY87_19240</name>
</gene>
<dbReference type="Proteomes" id="UP000271678">
    <property type="component" value="Unassembled WGS sequence"/>
</dbReference>
<keyword evidence="3 11" id="KW-0028">Amino-acid biosynthesis</keyword>
<dbReference type="GO" id="GO:0005737">
    <property type="term" value="C:cytoplasm"/>
    <property type="evidence" value="ECO:0007669"/>
    <property type="project" value="UniProtKB-SubCell"/>
</dbReference>
<evidence type="ECO:0000256" key="1">
    <source>
        <dbReference type="ARBA" id="ARBA00005091"/>
    </source>
</evidence>
<protein>
    <recommendedName>
        <fullName evidence="11">Imidazole glycerol phosphate synthase subunit HisH</fullName>
        <ecNumber evidence="11">4.3.2.10</ecNumber>
    </recommendedName>
    <alternativeName>
        <fullName evidence="11">IGP synthase glutaminase subunit</fullName>
        <ecNumber evidence="11">3.5.1.2</ecNumber>
    </alternativeName>
    <alternativeName>
        <fullName evidence="11">IGP synthase subunit HisH</fullName>
    </alternativeName>
    <alternativeName>
        <fullName evidence="11">ImGP synthase subunit HisH</fullName>
        <shortName evidence="11">IGPS subunit HisH</shortName>
    </alternativeName>
</protein>
<dbReference type="GO" id="GO:0000107">
    <property type="term" value="F:imidazoleglycerol-phosphate synthase activity"/>
    <property type="evidence" value="ECO:0007669"/>
    <property type="project" value="UniProtKB-UniRule"/>
</dbReference>